<dbReference type="Proteomes" id="UP000231259">
    <property type="component" value="Unassembled WGS sequence"/>
</dbReference>
<protein>
    <submittedName>
        <fullName evidence="1">Uncharacterized protein</fullName>
    </submittedName>
</protein>
<dbReference type="RefSeq" id="WP_180287286.1">
    <property type="nucleotide sequence ID" value="NZ_AWWI01000020.1"/>
</dbReference>
<proteinExistence type="predicted"/>
<name>A0A2G8RK81_9RHOB</name>
<sequence>MPGAFTSGTNHFAHAGKPANPDIAAAYMDGPLTGVDKAARAIVRVVETPLGTRLFRVHVDPSRYGAEEVNAVADRVRAEKYHRIELGWLLRPAGTGDLAD</sequence>
<evidence type="ECO:0000313" key="2">
    <source>
        <dbReference type="Proteomes" id="UP000231259"/>
    </source>
</evidence>
<gene>
    <name evidence="1" type="ORF">P775_01960</name>
</gene>
<comment type="caution">
    <text evidence="1">The sequence shown here is derived from an EMBL/GenBank/DDBJ whole genome shotgun (WGS) entry which is preliminary data.</text>
</comment>
<accession>A0A2G8RK81</accession>
<organism evidence="1 2">
    <name type="scientific">Puniceibacterium antarcticum</name>
    <dbReference type="NCBI Taxonomy" id="1206336"/>
    <lineage>
        <taxon>Bacteria</taxon>
        <taxon>Pseudomonadati</taxon>
        <taxon>Pseudomonadota</taxon>
        <taxon>Alphaproteobacteria</taxon>
        <taxon>Rhodobacterales</taxon>
        <taxon>Paracoccaceae</taxon>
        <taxon>Puniceibacterium</taxon>
    </lineage>
</organism>
<evidence type="ECO:0000313" key="1">
    <source>
        <dbReference type="EMBL" id="PIL21912.1"/>
    </source>
</evidence>
<dbReference type="AlphaFoldDB" id="A0A2G8RK81"/>
<reference evidence="1 2" key="1">
    <citation type="submission" date="2013-09" db="EMBL/GenBank/DDBJ databases">
        <title>Genome sequencing of Phaeobacter antarcticus sp. nov. SM1211.</title>
        <authorList>
            <person name="Zhang X.-Y."/>
            <person name="Liu C."/>
            <person name="Chen X.-L."/>
            <person name="Xie B.-B."/>
            <person name="Qin Q.-L."/>
            <person name="Rong J.-C."/>
            <person name="Zhang Y.-Z."/>
        </authorList>
    </citation>
    <scope>NUCLEOTIDE SEQUENCE [LARGE SCALE GENOMIC DNA]</scope>
    <source>
        <strain evidence="1 2">SM1211</strain>
    </source>
</reference>
<dbReference type="EMBL" id="AWWI01000020">
    <property type="protein sequence ID" value="PIL21912.1"/>
    <property type="molecule type" value="Genomic_DNA"/>
</dbReference>
<keyword evidence="2" id="KW-1185">Reference proteome</keyword>